<organism evidence="4 5">
    <name type="scientific">Modicella reniformis</name>
    <dbReference type="NCBI Taxonomy" id="1440133"/>
    <lineage>
        <taxon>Eukaryota</taxon>
        <taxon>Fungi</taxon>
        <taxon>Fungi incertae sedis</taxon>
        <taxon>Mucoromycota</taxon>
        <taxon>Mortierellomycotina</taxon>
        <taxon>Mortierellomycetes</taxon>
        <taxon>Mortierellales</taxon>
        <taxon>Mortierellaceae</taxon>
        <taxon>Modicella</taxon>
    </lineage>
</organism>
<dbReference type="InterPro" id="IPR001680">
    <property type="entry name" value="WD40_rpt"/>
</dbReference>
<feature type="repeat" description="WD" evidence="3">
    <location>
        <begin position="175"/>
        <end position="216"/>
    </location>
</feature>
<dbReference type="InterPro" id="IPR036322">
    <property type="entry name" value="WD40_repeat_dom_sf"/>
</dbReference>
<protein>
    <submittedName>
        <fullName evidence="4">WD repeat, SAM and U-box domain-containing protein 1</fullName>
    </submittedName>
</protein>
<dbReference type="Gene3D" id="2.160.20.80">
    <property type="entry name" value="E3 ubiquitin-protein ligase SopA"/>
    <property type="match status" value="1"/>
</dbReference>
<dbReference type="Gene3D" id="2.130.10.10">
    <property type="entry name" value="YVTN repeat-like/Quinoprotein amine dehydrogenase"/>
    <property type="match status" value="3"/>
</dbReference>
<keyword evidence="2" id="KW-0677">Repeat</keyword>
<dbReference type="SMART" id="SM00320">
    <property type="entry name" value="WD40"/>
    <property type="match status" value="4"/>
</dbReference>
<sequence length="321" mass="35668">FLEERVQHDPVLKQQLLVCIENSKTDEKWRTAAANAITILVRAGVQFKYADLQGIRIPGADLSYGMFYSAQLQRADLRQVNLRNVLLHRADLSGAQMGGAQFGELPFLTEDTGVWWCAYSPDGKSFATGLENGKVCVYDTATWERINSFRDHDKRISGVLFSPNSRHLNIWNSTLIGHGNYVNSVVHSPRGDFVASASEDKTVRLWNAETGKCHQTLTGHTRGVICVEFSPKGNQIASGSDDKTVRLWDVETWECIQILSRHDDSVRSVVYSPQGYVETGICRCVLTGHNGTVTSVTYSPRGDLIASASVDTTVRLWDVES</sequence>
<feature type="non-terminal residue" evidence="4">
    <location>
        <position position="1"/>
    </location>
</feature>
<name>A0A9P6MCN7_9FUNG</name>
<dbReference type="InterPro" id="IPR001646">
    <property type="entry name" value="5peptide_repeat"/>
</dbReference>
<keyword evidence="5" id="KW-1185">Reference proteome</keyword>
<feature type="non-terminal residue" evidence="4">
    <location>
        <position position="321"/>
    </location>
</feature>
<accession>A0A9P6MCN7</accession>
<dbReference type="InterPro" id="IPR020472">
    <property type="entry name" value="WD40_PAC1"/>
</dbReference>
<evidence type="ECO:0000256" key="1">
    <source>
        <dbReference type="ARBA" id="ARBA00022574"/>
    </source>
</evidence>
<keyword evidence="1 3" id="KW-0853">WD repeat</keyword>
<dbReference type="PROSITE" id="PS50082">
    <property type="entry name" value="WD_REPEATS_2"/>
    <property type="match status" value="3"/>
</dbReference>
<evidence type="ECO:0000313" key="5">
    <source>
        <dbReference type="Proteomes" id="UP000749646"/>
    </source>
</evidence>
<evidence type="ECO:0000256" key="3">
    <source>
        <dbReference type="PROSITE-ProRule" id="PRU00221"/>
    </source>
</evidence>
<feature type="repeat" description="WD" evidence="3">
    <location>
        <begin position="217"/>
        <end position="258"/>
    </location>
</feature>
<comment type="caution">
    <text evidence="4">The sequence shown here is derived from an EMBL/GenBank/DDBJ whole genome shotgun (WGS) entry which is preliminary data.</text>
</comment>
<dbReference type="AlphaFoldDB" id="A0A9P6MCN7"/>
<dbReference type="Proteomes" id="UP000749646">
    <property type="component" value="Unassembled WGS sequence"/>
</dbReference>
<dbReference type="CDD" id="cd00200">
    <property type="entry name" value="WD40"/>
    <property type="match status" value="1"/>
</dbReference>
<dbReference type="PROSITE" id="PS00678">
    <property type="entry name" value="WD_REPEATS_1"/>
    <property type="match status" value="3"/>
</dbReference>
<dbReference type="OrthoDB" id="2438020at2759"/>
<evidence type="ECO:0000256" key="2">
    <source>
        <dbReference type="ARBA" id="ARBA00022737"/>
    </source>
</evidence>
<dbReference type="EMBL" id="JAAAHW010002329">
    <property type="protein sequence ID" value="KAF9992155.1"/>
    <property type="molecule type" value="Genomic_DNA"/>
</dbReference>
<dbReference type="PANTHER" id="PTHR19848">
    <property type="entry name" value="WD40 REPEAT PROTEIN"/>
    <property type="match status" value="1"/>
</dbReference>
<dbReference type="SUPFAM" id="SSF50978">
    <property type="entry name" value="WD40 repeat-like"/>
    <property type="match status" value="1"/>
</dbReference>
<dbReference type="InterPro" id="IPR015943">
    <property type="entry name" value="WD40/YVTN_repeat-like_dom_sf"/>
</dbReference>
<proteinExistence type="predicted"/>
<feature type="repeat" description="WD" evidence="3">
    <location>
        <begin position="286"/>
        <end position="321"/>
    </location>
</feature>
<dbReference type="PROSITE" id="PS50294">
    <property type="entry name" value="WD_REPEATS_REGION"/>
    <property type="match status" value="3"/>
</dbReference>
<dbReference type="Pfam" id="PF00805">
    <property type="entry name" value="Pentapeptide"/>
    <property type="match status" value="1"/>
</dbReference>
<gene>
    <name evidence="4" type="primary">WDSUB1</name>
    <name evidence="4" type="ORF">BGZ65_012603</name>
</gene>
<dbReference type="Pfam" id="PF00400">
    <property type="entry name" value="WD40"/>
    <property type="match status" value="4"/>
</dbReference>
<dbReference type="PRINTS" id="PR00320">
    <property type="entry name" value="GPROTEINBRPT"/>
</dbReference>
<dbReference type="SUPFAM" id="SSF141571">
    <property type="entry name" value="Pentapeptide repeat-like"/>
    <property type="match status" value="1"/>
</dbReference>
<dbReference type="PANTHER" id="PTHR19848:SF8">
    <property type="entry name" value="F-BOX AND WD REPEAT DOMAIN CONTAINING 7"/>
    <property type="match status" value="1"/>
</dbReference>
<reference evidence="4" key="1">
    <citation type="journal article" date="2020" name="Fungal Divers.">
        <title>Resolving the Mortierellaceae phylogeny through synthesis of multi-gene phylogenetics and phylogenomics.</title>
        <authorList>
            <person name="Vandepol N."/>
            <person name="Liber J."/>
            <person name="Desiro A."/>
            <person name="Na H."/>
            <person name="Kennedy M."/>
            <person name="Barry K."/>
            <person name="Grigoriev I.V."/>
            <person name="Miller A.N."/>
            <person name="O'Donnell K."/>
            <person name="Stajich J.E."/>
            <person name="Bonito G."/>
        </authorList>
    </citation>
    <scope>NUCLEOTIDE SEQUENCE</scope>
    <source>
        <strain evidence="4">MES-2147</strain>
    </source>
</reference>
<evidence type="ECO:0000313" key="4">
    <source>
        <dbReference type="EMBL" id="KAF9992155.1"/>
    </source>
</evidence>
<dbReference type="InterPro" id="IPR019775">
    <property type="entry name" value="WD40_repeat_CS"/>
</dbReference>